<evidence type="ECO:0000256" key="4">
    <source>
        <dbReference type="ARBA" id="ARBA00023136"/>
    </source>
</evidence>
<protein>
    <recommendedName>
        <fullName evidence="7">Isoprenylcysteine carboxylmethyltransferase family protein</fullName>
    </recommendedName>
</protein>
<evidence type="ECO:0000256" key="1">
    <source>
        <dbReference type="ARBA" id="ARBA00004127"/>
    </source>
</evidence>
<proteinExistence type="predicted"/>
<name>A0A1R4GK46_9MICC</name>
<comment type="subcellular location">
    <subcellularLocation>
        <location evidence="1">Endomembrane system</location>
        <topology evidence="1">Multi-pass membrane protein</topology>
    </subcellularLocation>
</comment>
<dbReference type="InterPro" id="IPR007318">
    <property type="entry name" value="Phopholipid_MeTrfase"/>
</dbReference>
<keyword evidence="3" id="KW-1133">Transmembrane helix</keyword>
<evidence type="ECO:0000313" key="5">
    <source>
        <dbReference type="EMBL" id="SJM68591.1"/>
    </source>
</evidence>
<gene>
    <name evidence="5" type="ORF">FM101_11130</name>
</gene>
<reference evidence="5 6" key="1">
    <citation type="submission" date="2017-02" db="EMBL/GenBank/DDBJ databases">
        <authorList>
            <person name="Peterson S.W."/>
        </authorList>
    </citation>
    <scope>NUCLEOTIDE SEQUENCE [LARGE SCALE GENOMIC DNA]</scope>
    <source>
        <strain evidence="5 6">B Ar 00.02</strain>
    </source>
</reference>
<keyword evidence="4" id="KW-0472">Membrane</keyword>
<dbReference type="AlphaFoldDB" id="A0A1R4GK46"/>
<evidence type="ECO:0000313" key="6">
    <source>
        <dbReference type="Proteomes" id="UP000195913"/>
    </source>
</evidence>
<dbReference type="Gene3D" id="1.20.120.1630">
    <property type="match status" value="1"/>
</dbReference>
<evidence type="ECO:0000256" key="2">
    <source>
        <dbReference type="ARBA" id="ARBA00022692"/>
    </source>
</evidence>
<dbReference type="Proteomes" id="UP000195913">
    <property type="component" value="Unassembled WGS sequence"/>
</dbReference>
<keyword evidence="2" id="KW-0812">Transmembrane</keyword>
<dbReference type="Pfam" id="PF04191">
    <property type="entry name" value="PEMT"/>
    <property type="match status" value="1"/>
</dbReference>
<dbReference type="GO" id="GO:0012505">
    <property type="term" value="C:endomembrane system"/>
    <property type="evidence" value="ECO:0007669"/>
    <property type="project" value="UniProtKB-SubCell"/>
</dbReference>
<evidence type="ECO:0000256" key="3">
    <source>
        <dbReference type="ARBA" id="ARBA00022989"/>
    </source>
</evidence>
<dbReference type="EMBL" id="FUHW01000038">
    <property type="protein sequence ID" value="SJM68591.1"/>
    <property type="molecule type" value="Genomic_DNA"/>
</dbReference>
<accession>A0A1R4GK46</accession>
<organism evidence="5 6">
    <name type="scientific">Arthrobacter rhombi</name>
    <dbReference type="NCBI Taxonomy" id="71253"/>
    <lineage>
        <taxon>Bacteria</taxon>
        <taxon>Bacillati</taxon>
        <taxon>Actinomycetota</taxon>
        <taxon>Actinomycetes</taxon>
        <taxon>Micrococcales</taxon>
        <taxon>Micrococcaceae</taxon>
        <taxon>Arthrobacter</taxon>
    </lineage>
</organism>
<evidence type="ECO:0008006" key="7">
    <source>
        <dbReference type="Google" id="ProtNLM"/>
    </source>
</evidence>
<sequence length="128" mass="13754">MVFAGAVSLASGSLAVGSLREFLRQRTSFDPVDVEAPTSLIVSGPNRLSRNPMYVGMAGLLVSQAILRRSTIAVLPVAAFVLVIDRLQIPAEESALGAKFGADYSRYRRSVPRWLGRSSLKGFGREAS</sequence>
<keyword evidence="6" id="KW-1185">Reference proteome</keyword>